<dbReference type="Proteomes" id="UP000556026">
    <property type="component" value="Unassembled WGS sequence"/>
</dbReference>
<dbReference type="AlphaFoldDB" id="A0A6V8MEA1"/>
<comment type="caution">
    <text evidence="1">The sequence shown here is derived from an EMBL/GenBank/DDBJ whole genome shotgun (WGS) entry which is preliminary data.</text>
</comment>
<proteinExistence type="predicted"/>
<evidence type="ECO:0000313" key="1">
    <source>
        <dbReference type="EMBL" id="GFO58311.1"/>
    </source>
</evidence>
<reference evidence="2" key="1">
    <citation type="submission" date="2020-06" db="EMBL/GenBank/DDBJ databases">
        <title>Draft genomic sequence of Geomonas sp. Red330.</title>
        <authorList>
            <person name="Itoh H."/>
            <person name="Zhenxing X."/>
            <person name="Ushijima N."/>
            <person name="Masuda Y."/>
            <person name="Shiratori Y."/>
            <person name="Senoo K."/>
        </authorList>
    </citation>
    <scope>NUCLEOTIDE SEQUENCE [LARGE SCALE GENOMIC DNA]</scope>
    <source>
        <strain evidence="2">Red330</strain>
    </source>
</reference>
<name>A0A6V8MEA1_9BACT</name>
<accession>A0A6V8MEA1</accession>
<dbReference type="EMBL" id="BLXX01000001">
    <property type="protein sequence ID" value="GFO58311.1"/>
    <property type="molecule type" value="Genomic_DNA"/>
</dbReference>
<gene>
    <name evidence="1" type="ORF">GMST_06360</name>
</gene>
<keyword evidence="2" id="KW-1185">Reference proteome</keyword>
<evidence type="ECO:0000313" key="2">
    <source>
        <dbReference type="Proteomes" id="UP000556026"/>
    </source>
</evidence>
<dbReference type="RefSeq" id="WP_183353154.1">
    <property type="nucleotide sequence ID" value="NZ_BLXX01000001.1"/>
</dbReference>
<sequence length="53" mass="6272">MAKDSKTLCKWDKDEIKDNFKELKKIVAEPRYVCRKCARAAKKEENLCKPEEI</sequence>
<protein>
    <submittedName>
        <fullName evidence="1">Uncharacterized protein</fullName>
    </submittedName>
</protein>
<organism evidence="1 2">
    <name type="scientific">Geomonas silvestris</name>
    <dbReference type="NCBI Taxonomy" id="2740184"/>
    <lineage>
        <taxon>Bacteria</taxon>
        <taxon>Pseudomonadati</taxon>
        <taxon>Thermodesulfobacteriota</taxon>
        <taxon>Desulfuromonadia</taxon>
        <taxon>Geobacterales</taxon>
        <taxon>Geobacteraceae</taxon>
        <taxon>Geomonas</taxon>
    </lineage>
</organism>